<keyword evidence="9" id="KW-1185">Reference proteome</keyword>
<keyword evidence="2 5" id="KW-0238">DNA-binding</keyword>
<gene>
    <name evidence="8" type="ORF">D9758_002272</name>
</gene>
<reference evidence="8 9" key="1">
    <citation type="journal article" date="2020" name="ISME J.">
        <title>Uncovering the hidden diversity of litter-decomposition mechanisms in mushroom-forming fungi.</title>
        <authorList>
            <person name="Floudas D."/>
            <person name="Bentzer J."/>
            <person name="Ahren D."/>
            <person name="Johansson T."/>
            <person name="Persson P."/>
            <person name="Tunlid A."/>
        </authorList>
    </citation>
    <scope>NUCLEOTIDE SEQUENCE [LARGE SCALE GENOMIC DNA]</scope>
    <source>
        <strain evidence="8 9">CBS 291.85</strain>
    </source>
</reference>
<feature type="region of interest" description="Disordered" evidence="6">
    <location>
        <begin position="457"/>
        <end position="503"/>
    </location>
</feature>
<evidence type="ECO:0000259" key="7">
    <source>
        <dbReference type="PROSITE" id="PS50071"/>
    </source>
</evidence>
<dbReference type="GO" id="GO:0003677">
    <property type="term" value="F:DNA binding"/>
    <property type="evidence" value="ECO:0007669"/>
    <property type="project" value="UniProtKB-UniRule"/>
</dbReference>
<feature type="compositionally biased region" description="Low complexity" evidence="6">
    <location>
        <begin position="214"/>
        <end position="225"/>
    </location>
</feature>
<dbReference type="Proteomes" id="UP000559256">
    <property type="component" value="Unassembled WGS sequence"/>
</dbReference>
<feature type="region of interest" description="Disordered" evidence="6">
    <location>
        <begin position="210"/>
        <end position="255"/>
    </location>
</feature>
<dbReference type="AlphaFoldDB" id="A0A8H5GP60"/>
<evidence type="ECO:0000256" key="4">
    <source>
        <dbReference type="ARBA" id="ARBA00023242"/>
    </source>
</evidence>
<evidence type="ECO:0000256" key="3">
    <source>
        <dbReference type="ARBA" id="ARBA00023155"/>
    </source>
</evidence>
<comment type="similarity">
    <text evidence="1">Belongs to the TALE/M-ATYP homeobox family.</text>
</comment>
<organism evidence="8 9">
    <name type="scientific">Tetrapyrgos nigripes</name>
    <dbReference type="NCBI Taxonomy" id="182062"/>
    <lineage>
        <taxon>Eukaryota</taxon>
        <taxon>Fungi</taxon>
        <taxon>Dikarya</taxon>
        <taxon>Basidiomycota</taxon>
        <taxon>Agaricomycotina</taxon>
        <taxon>Agaricomycetes</taxon>
        <taxon>Agaricomycetidae</taxon>
        <taxon>Agaricales</taxon>
        <taxon>Marasmiineae</taxon>
        <taxon>Marasmiaceae</taxon>
        <taxon>Tetrapyrgos</taxon>
    </lineage>
</organism>
<feature type="domain" description="Homeobox" evidence="7">
    <location>
        <begin position="125"/>
        <end position="161"/>
    </location>
</feature>
<dbReference type="InterPro" id="IPR008422">
    <property type="entry name" value="KN_HD"/>
</dbReference>
<dbReference type="InterPro" id="IPR001356">
    <property type="entry name" value="HD"/>
</dbReference>
<dbReference type="SUPFAM" id="SSF46689">
    <property type="entry name" value="Homeodomain-like"/>
    <property type="match status" value="1"/>
</dbReference>
<dbReference type="PROSITE" id="PS50071">
    <property type="entry name" value="HOMEOBOX_2"/>
    <property type="match status" value="1"/>
</dbReference>
<protein>
    <recommendedName>
        <fullName evidence="7">Homeobox domain-containing protein</fullName>
    </recommendedName>
</protein>
<evidence type="ECO:0000256" key="6">
    <source>
        <dbReference type="SAM" id="MobiDB-lite"/>
    </source>
</evidence>
<dbReference type="EMBL" id="JAACJM010000015">
    <property type="protein sequence ID" value="KAF5368447.1"/>
    <property type="molecule type" value="Genomic_DNA"/>
</dbReference>
<comment type="caution">
    <text evidence="8">The sequence shown here is derived from an EMBL/GenBank/DDBJ whole genome shotgun (WGS) entry which is preliminary data.</text>
</comment>
<feature type="region of interest" description="Disordered" evidence="6">
    <location>
        <begin position="375"/>
        <end position="435"/>
    </location>
</feature>
<dbReference type="GO" id="GO:0005634">
    <property type="term" value="C:nucleus"/>
    <property type="evidence" value="ECO:0007669"/>
    <property type="project" value="UniProtKB-SubCell"/>
</dbReference>
<sequence>MTLVHPPDDLDSRLLSTLDQFFDSHLSSTLPAFASQWDGFCTDLQSPHSEVLLNEDTGRIADCVASEMEVLCQTFLDLEVFADGVMKRFIQKASATSTGKDIQECPKPQRYMRSAHEWLLANLHEPYPSLETREELGEAAGFSRKSVDNWFIDARKYIGWNALRQKFKTRKELISEAFRYFQPQKGRFRKPSVYDEAFENMRHRAMAMFDDDASQSSSRSVSEARSFSDDESPKPAQSLVYAEEEPSIPAKQQSRVTFIPFIPTTSLKRQAQDDDVPAQTQSKKRRRSDDDEEVKSTPSTTPSSTPSPPAASSPSYPTSAPPANRRKRRLSESDGGSAPKRPRHQAIVAPGRSVSEPLLPSITFRTVSELENWLPTFKPEPTPELEFDSAELALPDLDDSWSNSSSSGPSTPDRGNSPLPKHDGDDSEDSDDSECYYDLGISTNITLDHSTWAKARMAQVHSAKKTVTSPSVPRIVDPSANQHDYWQPPSPEGDATPAGDKETSELFSKFRQTLSNVKRVKPTKPSINNLVWASPVTPEKQTQK</sequence>
<dbReference type="Gene3D" id="1.10.10.60">
    <property type="entry name" value="Homeodomain-like"/>
    <property type="match status" value="1"/>
</dbReference>
<proteinExistence type="inferred from homology"/>
<evidence type="ECO:0000256" key="1">
    <source>
        <dbReference type="ARBA" id="ARBA00005800"/>
    </source>
</evidence>
<dbReference type="CDD" id="cd00086">
    <property type="entry name" value="homeodomain"/>
    <property type="match status" value="1"/>
</dbReference>
<comment type="subcellular location">
    <subcellularLocation>
        <location evidence="5">Nucleus</location>
    </subcellularLocation>
</comment>
<feature type="compositionally biased region" description="Acidic residues" evidence="6">
    <location>
        <begin position="425"/>
        <end position="435"/>
    </location>
</feature>
<feature type="compositionally biased region" description="Low complexity" evidence="6">
    <location>
        <begin position="400"/>
        <end position="413"/>
    </location>
</feature>
<feature type="DNA-binding region" description="Homeobox" evidence="5">
    <location>
        <begin position="127"/>
        <end position="162"/>
    </location>
</feature>
<evidence type="ECO:0000256" key="2">
    <source>
        <dbReference type="ARBA" id="ARBA00023125"/>
    </source>
</evidence>
<dbReference type="Pfam" id="PF05920">
    <property type="entry name" value="Homeobox_KN"/>
    <property type="match status" value="1"/>
</dbReference>
<evidence type="ECO:0000313" key="9">
    <source>
        <dbReference type="Proteomes" id="UP000559256"/>
    </source>
</evidence>
<dbReference type="OrthoDB" id="250329at2759"/>
<feature type="compositionally biased region" description="Low complexity" evidence="6">
    <location>
        <begin position="312"/>
        <end position="323"/>
    </location>
</feature>
<keyword evidence="3 5" id="KW-0371">Homeobox</keyword>
<keyword evidence="4 5" id="KW-0539">Nucleus</keyword>
<evidence type="ECO:0000256" key="5">
    <source>
        <dbReference type="PROSITE-ProRule" id="PRU00108"/>
    </source>
</evidence>
<dbReference type="InterPro" id="IPR009057">
    <property type="entry name" value="Homeodomain-like_sf"/>
</dbReference>
<name>A0A8H5GP60_9AGAR</name>
<evidence type="ECO:0000313" key="8">
    <source>
        <dbReference type="EMBL" id="KAF5368447.1"/>
    </source>
</evidence>
<dbReference type="GO" id="GO:0006355">
    <property type="term" value="P:regulation of DNA-templated transcription"/>
    <property type="evidence" value="ECO:0007669"/>
    <property type="project" value="InterPro"/>
</dbReference>
<feature type="region of interest" description="Disordered" evidence="6">
    <location>
        <begin position="268"/>
        <end position="359"/>
    </location>
</feature>
<accession>A0A8H5GP60</accession>